<evidence type="ECO:0000313" key="5">
    <source>
        <dbReference type="Proteomes" id="UP000199341"/>
    </source>
</evidence>
<dbReference type="EMBL" id="FNIE01000001">
    <property type="protein sequence ID" value="SDM83735.1"/>
    <property type="molecule type" value="Genomic_DNA"/>
</dbReference>
<keyword evidence="2" id="KW-0012">Acyltransferase</keyword>
<accession>A0A1G9WI48</accession>
<dbReference type="InterPro" id="IPR050680">
    <property type="entry name" value="YpeA/RimI_acetyltransf"/>
</dbReference>
<dbReference type="Pfam" id="PF08445">
    <property type="entry name" value="FR47"/>
    <property type="match status" value="1"/>
</dbReference>
<keyword evidence="1" id="KW-0808">Transferase</keyword>
<dbReference type="PROSITE" id="PS51186">
    <property type="entry name" value="GNAT"/>
    <property type="match status" value="1"/>
</dbReference>
<evidence type="ECO:0000259" key="3">
    <source>
        <dbReference type="PROSITE" id="PS51186"/>
    </source>
</evidence>
<gene>
    <name evidence="4" type="ORF">SAMN05216259_101648</name>
</gene>
<dbReference type="InterPro" id="IPR016181">
    <property type="entry name" value="Acyl_CoA_acyltransferase"/>
</dbReference>
<evidence type="ECO:0000313" key="4">
    <source>
        <dbReference type="EMBL" id="SDM83735.1"/>
    </source>
</evidence>
<dbReference type="PANTHER" id="PTHR43420">
    <property type="entry name" value="ACETYLTRANSFERASE"/>
    <property type="match status" value="1"/>
</dbReference>
<sequence>MTPSSPETCGPDPSVLVNVVHAALRTRHAHLAEAEGRALRYTAAVAPFAAVPDEPSGRDWDDLAVLAHRTGGLALHREPGALPAGWDAAHGIDVHRMTVLQFSGAGLRASAADADDPDVRALTPSDVPAMRDLADRTRPGPFGERTIELGGYVGIMRDGVLAAMAGRRFSAPTGGQQGWTEISAVCTDPAFRGQGLATRLIRTLAAGIRAHGDEVFLHVVDTNTAATALYKRLGFEPLSTVEVTRLTPRR</sequence>
<dbReference type="InterPro" id="IPR013653">
    <property type="entry name" value="GCN5-like_dom"/>
</dbReference>
<keyword evidence="5" id="KW-1185">Reference proteome</keyword>
<evidence type="ECO:0000256" key="1">
    <source>
        <dbReference type="ARBA" id="ARBA00022679"/>
    </source>
</evidence>
<name>A0A1G9WI48_9ACTN</name>
<dbReference type="CDD" id="cd04301">
    <property type="entry name" value="NAT_SF"/>
    <property type="match status" value="1"/>
</dbReference>
<dbReference type="STRING" id="310781.SAMN05216259_101648"/>
<dbReference type="OrthoDB" id="9797456at2"/>
<feature type="domain" description="N-acetyltransferase" evidence="3">
    <location>
        <begin position="117"/>
        <end position="250"/>
    </location>
</feature>
<protein>
    <submittedName>
        <fullName evidence="4">FR47-like protein</fullName>
    </submittedName>
</protein>
<dbReference type="SUPFAM" id="SSF55729">
    <property type="entry name" value="Acyl-CoA N-acyltransferases (Nat)"/>
    <property type="match status" value="1"/>
</dbReference>
<reference evidence="4 5" key="1">
    <citation type="submission" date="2016-10" db="EMBL/GenBank/DDBJ databases">
        <authorList>
            <person name="de Groot N.N."/>
        </authorList>
    </citation>
    <scope>NUCLEOTIDE SEQUENCE [LARGE SCALE GENOMIC DNA]</scope>
    <source>
        <strain evidence="4 5">CGMCC 4.2022</strain>
    </source>
</reference>
<evidence type="ECO:0000256" key="2">
    <source>
        <dbReference type="ARBA" id="ARBA00023315"/>
    </source>
</evidence>
<dbReference type="AlphaFoldDB" id="A0A1G9WI48"/>
<dbReference type="Proteomes" id="UP000199341">
    <property type="component" value="Unassembled WGS sequence"/>
</dbReference>
<dbReference type="PANTHER" id="PTHR43420:SF3">
    <property type="entry name" value="N-ACETYLTRANSFERASE DOMAIN-CONTAINING PROTEIN"/>
    <property type="match status" value="1"/>
</dbReference>
<proteinExistence type="predicted"/>
<dbReference type="GO" id="GO:0016747">
    <property type="term" value="F:acyltransferase activity, transferring groups other than amino-acyl groups"/>
    <property type="evidence" value="ECO:0007669"/>
    <property type="project" value="InterPro"/>
</dbReference>
<dbReference type="InterPro" id="IPR000182">
    <property type="entry name" value="GNAT_dom"/>
</dbReference>
<organism evidence="4 5">
    <name type="scientific">Actinacidiphila guanduensis</name>
    <dbReference type="NCBI Taxonomy" id="310781"/>
    <lineage>
        <taxon>Bacteria</taxon>
        <taxon>Bacillati</taxon>
        <taxon>Actinomycetota</taxon>
        <taxon>Actinomycetes</taxon>
        <taxon>Kitasatosporales</taxon>
        <taxon>Streptomycetaceae</taxon>
        <taxon>Actinacidiphila</taxon>
    </lineage>
</organism>
<dbReference type="Gene3D" id="3.40.630.30">
    <property type="match status" value="1"/>
</dbReference>